<proteinExistence type="predicted"/>
<dbReference type="AlphaFoldDB" id="A0A812GYJ1"/>
<comment type="caution">
    <text evidence="2">The sequence shown here is derived from an EMBL/GenBank/DDBJ whole genome shotgun (WGS) entry which is preliminary data.</text>
</comment>
<dbReference type="OrthoDB" id="10491524at2759"/>
<sequence length="410" mass="46698">MHVQHPLEAMGLAFAASLLWCCAGGVFGWWYPLMDEIDDALRAKRPELQNFSGFSEAEGRRHLKFRIKFMLCMPLEGLAFVVMMTVLYAFDGFGWQIVILWLVPIVACACCCYGRYCEKDEKRRIEKECCFFFWPWTMARLLGGDRLVAQMVASPLPRTGSLDRVILDTRQKTIVFEGRVVHGKNTVTSWPGKYESAWDDLVQRAKKDAISAAVVFLPEGSEHYGAHDQIPAADAQGLPPHLTGGCWCTPLYGESKPWGCRWWTKWTANVEFAVQNAATLEVYFFNSMVGKGKVQSFTTAGEEHLRRERILERMSEFKKSEVFLKARESGLENLSQQTGPDSSSPYGREERRLFLAWLPEEDRTFLKDSEGLGNSQKAEVTWLERKGYHYLEKEVNSLADLADLSPEGDR</sequence>
<name>A0A812GYJ1_9DINO</name>
<dbReference type="EMBL" id="CAJNDS010000058">
    <property type="protein sequence ID" value="CAE6937992.1"/>
    <property type="molecule type" value="Genomic_DNA"/>
</dbReference>
<keyword evidence="3" id="KW-1185">Reference proteome</keyword>
<organism evidence="2 3">
    <name type="scientific">Symbiodinium natans</name>
    <dbReference type="NCBI Taxonomy" id="878477"/>
    <lineage>
        <taxon>Eukaryota</taxon>
        <taxon>Sar</taxon>
        <taxon>Alveolata</taxon>
        <taxon>Dinophyceae</taxon>
        <taxon>Suessiales</taxon>
        <taxon>Symbiodiniaceae</taxon>
        <taxon>Symbiodinium</taxon>
    </lineage>
</organism>
<feature type="transmembrane region" description="Helical" evidence="1">
    <location>
        <begin position="12"/>
        <end position="32"/>
    </location>
</feature>
<reference evidence="2" key="1">
    <citation type="submission" date="2021-02" db="EMBL/GenBank/DDBJ databases">
        <authorList>
            <person name="Dougan E. K."/>
            <person name="Rhodes N."/>
            <person name="Thang M."/>
            <person name="Chan C."/>
        </authorList>
    </citation>
    <scope>NUCLEOTIDE SEQUENCE</scope>
</reference>
<feature type="transmembrane region" description="Helical" evidence="1">
    <location>
        <begin position="69"/>
        <end position="89"/>
    </location>
</feature>
<accession>A0A812GYJ1</accession>
<evidence type="ECO:0000313" key="2">
    <source>
        <dbReference type="EMBL" id="CAE6937992.1"/>
    </source>
</evidence>
<dbReference type="Proteomes" id="UP000604046">
    <property type="component" value="Unassembled WGS sequence"/>
</dbReference>
<evidence type="ECO:0000313" key="3">
    <source>
        <dbReference type="Proteomes" id="UP000604046"/>
    </source>
</evidence>
<keyword evidence="1" id="KW-0472">Membrane</keyword>
<keyword evidence="1" id="KW-0812">Transmembrane</keyword>
<protein>
    <submittedName>
        <fullName evidence="2">Uncharacterized protein</fullName>
    </submittedName>
</protein>
<keyword evidence="1" id="KW-1133">Transmembrane helix</keyword>
<feature type="transmembrane region" description="Helical" evidence="1">
    <location>
        <begin position="95"/>
        <end position="116"/>
    </location>
</feature>
<evidence type="ECO:0000256" key="1">
    <source>
        <dbReference type="SAM" id="Phobius"/>
    </source>
</evidence>
<gene>
    <name evidence="2" type="ORF">SNAT2548_LOCUS1110</name>
</gene>